<sequence>MKQTKANHQETKIENKTVALRKEELLKAGFSETGIFKQSSARTSAPVVKLNHPTLSRAMGPKRRLPTQTRPRREATFFTSTAQESGVSGSEENLINKLTQAIKSAQVKYREHYLKGAFSRQESGWLSGLRHRMLGQSRAQSVSEIQANTFEAVLKKLDDFFYAPETRYNFHSFTSYLLDEFILLLEQANSSVTVIRPKSGEHYNPTVWSEIRESLAALLKESSLNYNHSATS</sequence>
<reference evidence="2" key="1">
    <citation type="submission" date="2016-07" db="EMBL/GenBank/DDBJ databases">
        <authorList>
            <person name="Florea S."/>
            <person name="Webb J.S."/>
            <person name="Jaromczyk J."/>
            <person name="Schardl C.L."/>
        </authorList>
    </citation>
    <scope>NUCLEOTIDE SEQUENCE [LARGE SCALE GENOMIC DNA]</scope>
    <source>
        <strain evidence="2">CDC-D5610</strain>
    </source>
</reference>
<dbReference type="EMBL" id="CP016397">
    <property type="protein sequence ID" value="ASQ47480.1"/>
    <property type="molecule type" value="Genomic_DNA"/>
</dbReference>
<proteinExistence type="predicted"/>
<dbReference type="RefSeq" id="WP_094092202.1">
    <property type="nucleotide sequence ID" value="NZ_CP016397.1"/>
</dbReference>
<dbReference type="KEGG" id="lcd:clem_14775"/>
<gene>
    <name evidence="1" type="ORF">clem_14775</name>
</gene>
<name>A0A222P6I6_9GAMM</name>
<evidence type="ECO:0000313" key="1">
    <source>
        <dbReference type="EMBL" id="ASQ47480.1"/>
    </source>
</evidence>
<protein>
    <submittedName>
        <fullName evidence="1">Uncharacterized protein</fullName>
    </submittedName>
</protein>
<dbReference type="AlphaFoldDB" id="A0A222P6I6"/>
<dbReference type="Proteomes" id="UP000201728">
    <property type="component" value="Chromosome"/>
</dbReference>
<accession>A0A222P6I6</accession>
<dbReference type="OrthoDB" id="5653090at2"/>
<evidence type="ECO:0000313" key="2">
    <source>
        <dbReference type="Proteomes" id="UP000201728"/>
    </source>
</evidence>
<keyword evidence="2" id="KW-1185">Reference proteome</keyword>
<organism evidence="1 2">
    <name type="scientific">Legionella clemsonensis</name>
    <dbReference type="NCBI Taxonomy" id="1867846"/>
    <lineage>
        <taxon>Bacteria</taxon>
        <taxon>Pseudomonadati</taxon>
        <taxon>Pseudomonadota</taxon>
        <taxon>Gammaproteobacteria</taxon>
        <taxon>Legionellales</taxon>
        <taxon>Legionellaceae</taxon>
        <taxon>Legionella</taxon>
    </lineage>
</organism>